<organism evidence="2 3">
    <name type="scientific">Catellatospora bangladeshensis</name>
    <dbReference type="NCBI Taxonomy" id="310355"/>
    <lineage>
        <taxon>Bacteria</taxon>
        <taxon>Bacillati</taxon>
        <taxon>Actinomycetota</taxon>
        <taxon>Actinomycetes</taxon>
        <taxon>Micromonosporales</taxon>
        <taxon>Micromonosporaceae</taxon>
        <taxon>Catellatospora</taxon>
    </lineage>
</organism>
<keyword evidence="3" id="KW-1185">Reference proteome</keyword>
<evidence type="ECO:0000313" key="3">
    <source>
        <dbReference type="Proteomes" id="UP000601223"/>
    </source>
</evidence>
<dbReference type="InterPro" id="IPR036514">
    <property type="entry name" value="SGNH_hydro_sf"/>
</dbReference>
<dbReference type="Proteomes" id="UP000601223">
    <property type="component" value="Unassembled WGS sequence"/>
</dbReference>
<proteinExistence type="predicted"/>
<dbReference type="SUPFAM" id="SSF52266">
    <property type="entry name" value="SGNH hydrolase"/>
    <property type="match status" value="1"/>
</dbReference>
<dbReference type="InterPro" id="IPR013830">
    <property type="entry name" value="SGNH_hydro"/>
</dbReference>
<accession>A0A8J3JAA4</accession>
<dbReference type="CDD" id="cd01832">
    <property type="entry name" value="SGNH_hydrolase_like_1"/>
    <property type="match status" value="1"/>
</dbReference>
<dbReference type="AlphaFoldDB" id="A0A8J3JAA4"/>
<comment type="caution">
    <text evidence="2">The sequence shown here is derived from an EMBL/GenBank/DDBJ whole genome shotgun (WGS) entry which is preliminary data.</text>
</comment>
<sequence length="271" mass="30317">MRKGTERGRPVRWQDVAVSWSRYAALGDSFTEGMDDPYDDGVFRGWADLVAGRLSEVNGPGFAYANLAIRGRLYDAIVTEQVEPALAMKPDLISFAAGANDVLRRRCDPPALMERFEATIMRMRATGADVLMFRFADVMSRLPGNNLVAPRIRFLNQAAGEVAERTGARLVDLWNDHEYANPALWSIDRLHMSAAGHRRTAAHVLAVLGVPADPSWWDVPPRPAVKPWLIARSDDARWAGRYLAPWIKRRLTGRSSGDDVRPKRPDMLPLD</sequence>
<evidence type="ECO:0000313" key="2">
    <source>
        <dbReference type="EMBL" id="GIF81182.1"/>
    </source>
</evidence>
<dbReference type="Gene3D" id="3.40.50.1110">
    <property type="entry name" value="SGNH hydrolase"/>
    <property type="match status" value="1"/>
</dbReference>
<feature type="domain" description="SGNH hydrolase-type esterase" evidence="1">
    <location>
        <begin position="25"/>
        <end position="199"/>
    </location>
</feature>
<dbReference type="GO" id="GO:0016787">
    <property type="term" value="F:hydrolase activity"/>
    <property type="evidence" value="ECO:0007669"/>
    <property type="project" value="UniProtKB-KW"/>
</dbReference>
<name>A0A8J3JAA4_9ACTN</name>
<evidence type="ECO:0000259" key="1">
    <source>
        <dbReference type="Pfam" id="PF13472"/>
    </source>
</evidence>
<dbReference type="PANTHER" id="PTHR43784">
    <property type="entry name" value="GDSL-LIKE LIPASE/ACYLHYDROLASE, PUTATIVE (AFU_ORTHOLOGUE AFUA_2G00820)-RELATED"/>
    <property type="match status" value="1"/>
</dbReference>
<gene>
    <name evidence="2" type="ORF">Cba03nite_25310</name>
</gene>
<reference evidence="2 3" key="1">
    <citation type="submission" date="2021-01" db="EMBL/GenBank/DDBJ databases">
        <title>Whole genome shotgun sequence of Catellatospora bangladeshensis NBRC 107357.</title>
        <authorList>
            <person name="Komaki H."/>
            <person name="Tamura T."/>
        </authorList>
    </citation>
    <scope>NUCLEOTIDE SEQUENCE [LARGE SCALE GENOMIC DNA]</scope>
    <source>
        <strain evidence="2 3">NBRC 107357</strain>
    </source>
</reference>
<keyword evidence="2" id="KW-0378">Hydrolase</keyword>
<protein>
    <submittedName>
        <fullName evidence="2">SGNH hydrolase</fullName>
    </submittedName>
</protein>
<dbReference type="PANTHER" id="PTHR43784:SF2">
    <property type="entry name" value="GDSL-LIKE LIPASE_ACYLHYDROLASE, PUTATIVE (AFU_ORTHOLOGUE AFUA_2G00820)-RELATED"/>
    <property type="match status" value="1"/>
</dbReference>
<dbReference type="EMBL" id="BONF01000012">
    <property type="protein sequence ID" value="GIF81182.1"/>
    <property type="molecule type" value="Genomic_DNA"/>
</dbReference>
<dbReference type="InterPro" id="IPR053140">
    <property type="entry name" value="GDSL_Rv0518-like"/>
</dbReference>
<dbReference type="Pfam" id="PF13472">
    <property type="entry name" value="Lipase_GDSL_2"/>
    <property type="match status" value="1"/>
</dbReference>